<sequence>MMPRWPLSARPPSCWLAHGNRLRRGGSALSGIPQAPSAVRVLSEGGCTPVADRFGKRACGDVTSRHFSRPSCC</sequence>
<proteinExistence type="predicted"/>
<dbReference type="STRING" id="1297742.A176_001378"/>
<keyword evidence="2" id="KW-1185">Reference proteome</keyword>
<reference evidence="1 2" key="1">
    <citation type="journal article" date="2016" name="PLoS ONE">
        <title>Complete Genome Sequence and Comparative Genomics of a Novel Myxobacterium Myxococcus hansupus.</title>
        <authorList>
            <person name="Sharma G."/>
            <person name="Narwani T."/>
            <person name="Subramanian S."/>
        </authorList>
    </citation>
    <scope>NUCLEOTIDE SEQUENCE [LARGE SCALE GENOMIC DNA]</scope>
    <source>
        <strain evidence="2">mixupus</strain>
    </source>
</reference>
<gene>
    <name evidence="1" type="ORF">A176_001378</name>
</gene>
<protein>
    <submittedName>
        <fullName evidence="1">Uncharacterized protein</fullName>
    </submittedName>
</protein>
<dbReference type="KEGG" id="mym:A176_001378"/>
<name>A0A0H4WM36_9BACT</name>
<dbReference type="Proteomes" id="UP000009026">
    <property type="component" value="Chromosome"/>
</dbReference>
<organism evidence="1 2">
    <name type="scientific">Pseudomyxococcus hansupus</name>
    <dbReference type="NCBI Taxonomy" id="1297742"/>
    <lineage>
        <taxon>Bacteria</taxon>
        <taxon>Pseudomonadati</taxon>
        <taxon>Myxococcota</taxon>
        <taxon>Myxococcia</taxon>
        <taxon>Myxococcales</taxon>
        <taxon>Cystobacterineae</taxon>
        <taxon>Myxococcaceae</taxon>
        <taxon>Pseudomyxococcus</taxon>
    </lineage>
</organism>
<accession>A0A0H4WM36</accession>
<dbReference type="AlphaFoldDB" id="A0A0H4WM36"/>
<evidence type="ECO:0000313" key="1">
    <source>
        <dbReference type="EMBL" id="AKQ64466.1"/>
    </source>
</evidence>
<evidence type="ECO:0000313" key="2">
    <source>
        <dbReference type="Proteomes" id="UP000009026"/>
    </source>
</evidence>
<dbReference type="EMBL" id="CP012109">
    <property type="protein sequence ID" value="AKQ64466.1"/>
    <property type="molecule type" value="Genomic_DNA"/>
</dbReference>